<protein>
    <submittedName>
        <fullName evidence="1">Uncharacterized protein</fullName>
    </submittedName>
</protein>
<reference evidence="1 2" key="1">
    <citation type="submission" date="2020-07" db="EMBL/GenBank/DDBJ databases">
        <title>Genomic Encyclopedia of Type Strains, Phase IV (KMG-IV): sequencing the most valuable type-strain genomes for metagenomic binning, comparative biology and taxonomic classification.</title>
        <authorList>
            <person name="Goeker M."/>
        </authorList>
    </citation>
    <scope>NUCLEOTIDE SEQUENCE [LARGE SCALE GENOMIC DNA]</scope>
    <source>
        <strain evidence="1 2">DSM 17721</strain>
    </source>
</reference>
<comment type="caution">
    <text evidence="1">The sequence shown here is derived from an EMBL/GenBank/DDBJ whole genome shotgun (WGS) entry which is preliminary data.</text>
</comment>
<dbReference type="EMBL" id="JACDUS010000003">
    <property type="protein sequence ID" value="MBA2881107.1"/>
    <property type="molecule type" value="Genomic_DNA"/>
</dbReference>
<proteinExistence type="predicted"/>
<sequence>MDKAVLPGSGLGWLQLCGLPAAGRADVLRDFGVGILQSWEWLQILLFKRVV</sequence>
<dbReference type="Proteomes" id="UP000525298">
    <property type="component" value="Unassembled WGS sequence"/>
</dbReference>
<accession>A0A7W0C8I8</accession>
<dbReference type="AlphaFoldDB" id="A0A7W0C8I8"/>
<gene>
    <name evidence="1" type="ORF">HNR65_001433</name>
</gene>
<name>A0A7W0C8I8_9BACT</name>
<dbReference type="RefSeq" id="WP_181550762.1">
    <property type="nucleotide sequence ID" value="NZ_JACDUS010000003.1"/>
</dbReference>
<keyword evidence="2" id="KW-1185">Reference proteome</keyword>
<organism evidence="1 2">
    <name type="scientific">Desulfosalsimonas propionicica</name>
    <dbReference type="NCBI Taxonomy" id="332175"/>
    <lineage>
        <taxon>Bacteria</taxon>
        <taxon>Pseudomonadati</taxon>
        <taxon>Thermodesulfobacteriota</taxon>
        <taxon>Desulfobacteria</taxon>
        <taxon>Desulfobacterales</taxon>
        <taxon>Desulfosalsimonadaceae</taxon>
        <taxon>Desulfosalsimonas</taxon>
    </lineage>
</organism>
<evidence type="ECO:0000313" key="1">
    <source>
        <dbReference type="EMBL" id="MBA2881107.1"/>
    </source>
</evidence>
<evidence type="ECO:0000313" key="2">
    <source>
        <dbReference type="Proteomes" id="UP000525298"/>
    </source>
</evidence>